<dbReference type="Proteomes" id="UP001596337">
    <property type="component" value="Unassembled WGS sequence"/>
</dbReference>
<evidence type="ECO:0000313" key="1">
    <source>
        <dbReference type="EMBL" id="MFC6866302.1"/>
    </source>
</evidence>
<dbReference type="NCBIfam" id="TIGR03624">
    <property type="entry name" value="putative hydrolase"/>
    <property type="match status" value="1"/>
</dbReference>
<dbReference type="InterPro" id="IPR042271">
    <property type="entry name" value="Zinicin_2_N"/>
</dbReference>
<evidence type="ECO:0000313" key="2">
    <source>
        <dbReference type="Proteomes" id="UP001596337"/>
    </source>
</evidence>
<name>A0ABW2BV86_9PSEU</name>
<keyword evidence="1" id="KW-0645">Protease</keyword>
<proteinExistence type="predicted"/>
<dbReference type="InterPro" id="IPR022454">
    <property type="entry name" value="CHP03883_F420-assoc"/>
</dbReference>
<dbReference type="NCBIfam" id="TIGR03883">
    <property type="entry name" value="DUF2342_F420"/>
    <property type="match status" value="1"/>
</dbReference>
<keyword evidence="1" id="KW-0482">Metalloprotease</keyword>
<keyword evidence="2" id="KW-1185">Reference proteome</keyword>
<sequence>MDTVTGRGAPPGDVNAHPLVDWSVAATTGALLVGGGPDVPREVADKAVAQLGEFATEAEQHVRDLTGLGEGLPIPDAAVVDRRAWVRSAAAGLDELTSSAMASSSRNRGGPAGRLLAGGAGVQTGLALAFLGSKVLGQYDPFGRGGEGVLLLVAPNIVQAERAMDVDSDDFRLWVCLHECTHRLQFSAVHWLADYFADEVSRFISGIDDTAARSLNRLPDVIRNAKHADGTLGVVEALQSPRQRESFNRLIAVSTLLEGHADFVMDEVGPEVIPSVASIRRKFTERRKGGGLLDRVLRAVLGIDAKIKQYERGSKFTKHVVAEVGMAGFNEVWRSPETLPTRDEISEPDTWLRRVHG</sequence>
<dbReference type="SUPFAM" id="SSF55486">
    <property type="entry name" value="Metalloproteases ('zincins'), catalytic domain"/>
    <property type="match status" value="1"/>
</dbReference>
<gene>
    <name evidence="1" type="ORF">ACFQGD_04005</name>
</gene>
<dbReference type="Gene3D" id="1.20.150.30">
    <property type="entry name" value="Zincin-like metallopeptidase, N-terminal domain"/>
    <property type="match status" value="1"/>
</dbReference>
<protein>
    <submittedName>
        <fullName evidence="1">Zinc-dependent metalloprotease</fullName>
    </submittedName>
</protein>
<dbReference type="PANTHER" id="PTHR39420">
    <property type="match status" value="1"/>
</dbReference>
<accession>A0ABW2BV86</accession>
<comment type="caution">
    <text evidence="1">The sequence shown here is derived from an EMBL/GenBank/DDBJ whole genome shotgun (WGS) entry which is preliminary data.</text>
</comment>
<dbReference type="EMBL" id="JBHSXX010000001">
    <property type="protein sequence ID" value="MFC6866302.1"/>
    <property type="molecule type" value="Genomic_DNA"/>
</dbReference>
<dbReference type="InterPro" id="IPR018766">
    <property type="entry name" value="Zinicin_2"/>
</dbReference>
<dbReference type="GO" id="GO:0008237">
    <property type="term" value="F:metallopeptidase activity"/>
    <property type="evidence" value="ECO:0007669"/>
    <property type="project" value="UniProtKB-KW"/>
</dbReference>
<dbReference type="PANTHER" id="PTHR39420:SF1">
    <property type="entry name" value="HYDROLASE"/>
    <property type="match status" value="1"/>
</dbReference>
<organism evidence="1 2">
    <name type="scientific">Haloechinothrix salitolerans</name>
    <dbReference type="NCBI Taxonomy" id="926830"/>
    <lineage>
        <taxon>Bacteria</taxon>
        <taxon>Bacillati</taxon>
        <taxon>Actinomycetota</taxon>
        <taxon>Actinomycetes</taxon>
        <taxon>Pseudonocardiales</taxon>
        <taxon>Pseudonocardiaceae</taxon>
        <taxon>Haloechinothrix</taxon>
    </lineage>
</organism>
<dbReference type="RefSeq" id="WP_345400858.1">
    <property type="nucleotide sequence ID" value="NZ_BAABLA010000102.1"/>
</dbReference>
<keyword evidence="1" id="KW-0378">Hydrolase</keyword>
<dbReference type="Pfam" id="PF10103">
    <property type="entry name" value="Zincin_2"/>
    <property type="match status" value="1"/>
</dbReference>
<reference evidence="2" key="1">
    <citation type="journal article" date="2019" name="Int. J. Syst. Evol. Microbiol.">
        <title>The Global Catalogue of Microorganisms (GCM) 10K type strain sequencing project: providing services to taxonomists for standard genome sequencing and annotation.</title>
        <authorList>
            <consortium name="The Broad Institute Genomics Platform"/>
            <consortium name="The Broad Institute Genome Sequencing Center for Infectious Disease"/>
            <person name="Wu L."/>
            <person name="Ma J."/>
        </authorList>
    </citation>
    <scope>NUCLEOTIDE SEQUENCE [LARGE SCALE GENOMIC DNA]</scope>
    <source>
        <strain evidence="2">KCTC 32255</strain>
    </source>
</reference>